<dbReference type="GO" id="GO:0016831">
    <property type="term" value="F:carboxy-lyase activity"/>
    <property type="evidence" value="ECO:0007669"/>
    <property type="project" value="InterPro"/>
</dbReference>
<keyword evidence="1" id="KW-0456">Lyase</keyword>
<keyword evidence="4" id="KW-1185">Reference proteome</keyword>
<dbReference type="PANTHER" id="PTHR21240">
    <property type="entry name" value="2-AMINO-3-CARBOXYLMUCONATE-6-SEMIALDEHYDE DECARBOXYLASE"/>
    <property type="match status" value="1"/>
</dbReference>
<dbReference type="InterPro" id="IPR032465">
    <property type="entry name" value="ACMSD"/>
</dbReference>
<dbReference type="Pfam" id="PF04909">
    <property type="entry name" value="Amidohydro_2"/>
    <property type="match status" value="1"/>
</dbReference>
<dbReference type="Proteomes" id="UP000019141">
    <property type="component" value="Unassembled WGS sequence"/>
</dbReference>
<name>W4LYS7_ENTF1</name>
<dbReference type="GO" id="GO:0016787">
    <property type="term" value="F:hydrolase activity"/>
    <property type="evidence" value="ECO:0007669"/>
    <property type="project" value="InterPro"/>
</dbReference>
<evidence type="ECO:0000313" key="4">
    <source>
        <dbReference type="Proteomes" id="UP000019141"/>
    </source>
</evidence>
<evidence type="ECO:0000256" key="1">
    <source>
        <dbReference type="ARBA" id="ARBA00023239"/>
    </source>
</evidence>
<dbReference type="Gene3D" id="3.20.20.140">
    <property type="entry name" value="Metal-dependent hydrolases"/>
    <property type="match status" value="1"/>
</dbReference>
<dbReference type="InterPro" id="IPR006680">
    <property type="entry name" value="Amidohydro-rel"/>
</dbReference>
<reference evidence="3 4" key="1">
    <citation type="journal article" date="2014" name="Nature">
        <title>An environmental bacterial taxon with a large and distinct metabolic repertoire.</title>
        <authorList>
            <person name="Wilson M.C."/>
            <person name="Mori T."/>
            <person name="Ruckert C."/>
            <person name="Uria A.R."/>
            <person name="Helf M.J."/>
            <person name="Takada K."/>
            <person name="Gernert C."/>
            <person name="Steffens U.A."/>
            <person name="Heycke N."/>
            <person name="Schmitt S."/>
            <person name="Rinke C."/>
            <person name="Helfrich E.J."/>
            <person name="Brachmann A.O."/>
            <person name="Gurgui C."/>
            <person name="Wakimoto T."/>
            <person name="Kracht M."/>
            <person name="Crusemann M."/>
            <person name="Hentschel U."/>
            <person name="Abe I."/>
            <person name="Matsunaga S."/>
            <person name="Kalinowski J."/>
            <person name="Takeyama H."/>
            <person name="Piel J."/>
        </authorList>
    </citation>
    <scope>NUCLEOTIDE SEQUENCE [LARGE SCALE GENOMIC DNA]</scope>
    <source>
        <strain evidence="4">TSY1</strain>
    </source>
</reference>
<dbReference type="AlphaFoldDB" id="W4LYS7"/>
<accession>W4LYS7</accession>
<dbReference type="PANTHER" id="PTHR21240:SF19">
    <property type="entry name" value="CATALYTIC_ HYDROLASE"/>
    <property type="match status" value="1"/>
</dbReference>
<organism evidence="3 4">
    <name type="scientific">Entotheonella factor</name>
    <dbReference type="NCBI Taxonomy" id="1429438"/>
    <lineage>
        <taxon>Bacteria</taxon>
        <taxon>Pseudomonadati</taxon>
        <taxon>Nitrospinota/Tectimicrobiota group</taxon>
        <taxon>Candidatus Tectimicrobiota</taxon>
        <taxon>Candidatus Entotheonellia</taxon>
        <taxon>Candidatus Entotheonellales</taxon>
        <taxon>Candidatus Entotheonellaceae</taxon>
        <taxon>Candidatus Entotheonella</taxon>
    </lineage>
</organism>
<sequence>MSPIIDLDLPLPPTAEQIARDMKRWALGRGEKGMANYRYIFGPRKARELGVSLEELERLSRELSADAFDELLLEKAQLLVISLEDFVQQMDEAGIEWGAFRHVDNDYTAEIIAQFPGRFIGQVLANPHDGMQGVRELERAVVELGLHSFYASPFRYGLPPNDKKFYPLYAKAAELQIPVFVYVTMNYNSALPMDLSHPRHLDEVAMDFPELPLIAGCGGWPWIPDMIGVARRHQNVYIDTESHRPKYLATAGSGWEMLLQFGNTLLQDRVLFASNWASYFQPSTDVLKRVVSEMQALPLKPDVLDKWLYHNARALFHRD</sequence>
<dbReference type="InterPro" id="IPR032466">
    <property type="entry name" value="Metal_Hydrolase"/>
</dbReference>
<protein>
    <recommendedName>
        <fullName evidence="2">Amidohydrolase-related domain-containing protein</fullName>
    </recommendedName>
</protein>
<dbReference type="HOGENOM" id="CLU_044590_4_3_7"/>
<dbReference type="SUPFAM" id="SSF51556">
    <property type="entry name" value="Metallo-dependent hydrolases"/>
    <property type="match status" value="1"/>
</dbReference>
<gene>
    <name evidence="3" type="ORF">ETSY1_01430</name>
</gene>
<comment type="caution">
    <text evidence="3">The sequence shown here is derived from an EMBL/GenBank/DDBJ whole genome shotgun (WGS) entry which is preliminary data.</text>
</comment>
<evidence type="ECO:0000259" key="2">
    <source>
        <dbReference type="Pfam" id="PF04909"/>
    </source>
</evidence>
<evidence type="ECO:0000313" key="3">
    <source>
        <dbReference type="EMBL" id="ETX03058.1"/>
    </source>
</evidence>
<dbReference type="EMBL" id="AZHW01000082">
    <property type="protein sequence ID" value="ETX03058.1"/>
    <property type="molecule type" value="Genomic_DNA"/>
</dbReference>
<proteinExistence type="predicted"/>
<feature type="domain" description="Amidohydrolase-related" evidence="2">
    <location>
        <begin position="87"/>
        <end position="317"/>
    </location>
</feature>